<feature type="region of interest" description="Disordered" evidence="1">
    <location>
        <begin position="24"/>
        <end position="46"/>
    </location>
</feature>
<accession>A0ABD1XGZ4</accession>
<proteinExistence type="predicted"/>
<reference evidence="2 3" key="1">
    <citation type="submission" date="2024-09" db="EMBL/GenBank/DDBJ databases">
        <title>Chromosome-scale assembly of Riccia fluitans.</title>
        <authorList>
            <person name="Paukszto L."/>
            <person name="Sawicki J."/>
            <person name="Karawczyk K."/>
            <person name="Piernik-Szablinska J."/>
            <person name="Szczecinska M."/>
            <person name="Mazdziarz M."/>
        </authorList>
    </citation>
    <scope>NUCLEOTIDE SEQUENCE [LARGE SCALE GENOMIC DNA]</scope>
    <source>
        <strain evidence="2">Rf_01</strain>
        <tissue evidence="2">Aerial parts of the thallus</tissue>
    </source>
</reference>
<dbReference type="Proteomes" id="UP001605036">
    <property type="component" value="Unassembled WGS sequence"/>
</dbReference>
<gene>
    <name evidence="2" type="ORF">R1flu_026784</name>
</gene>
<evidence type="ECO:0000313" key="2">
    <source>
        <dbReference type="EMBL" id="KAL2608211.1"/>
    </source>
</evidence>
<sequence>MPINTYSSTLIRAGRAVSRREAKQAASAAAGGNLTTSAFSSPASPTSRAVHTAAAGLGLPAVLAPVVRSEPVAETSRGHVQSFPLQPLGLLLGLKSLVPLDL</sequence>
<dbReference type="AlphaFoldDB" id="A0ABD1XGZ4"/>
<evidence type="ECO:0000313" key="3">
    <source>
        <dbReference type="Proteomes" id="UP001605036"/>
    </source>
</evidence>
<evidence type="ECO:0000256" key="1">
    <source>
        <dbReference type="SAM" id="MobiDB-lite"/>
    </source>
</evidence>
<name>A0ABD1XGZ4_9MARC</name>
<dbReference type="EMBL" id="JBHFFA010000008">
    <property type="protein sequence ID" value="KAL2608211.1"/>
    <property type="molecule type" value="Genomic_DNA"/>
</dbReference>
<protein>
    <submittedName>
        <fullName evidence="2">Uncharacterized protein</fullName>
    </submittedName>
</protein>
<organism evidence="2 3">
    <name type="scientific">Riccia fluitans</name>
    <dbReference type="NCBI Taxonomy" id="41844"/>
    <lineage>
        <taxon>Eukaryota</taxon>
        <taxon>Viridiplantae</taxon>
        <taxon>Streptophyta</taxon>
        <taxon>Embryophyta</taxon>
        <taxon>Marchantiophyta</taxon>
        <taxon>Marchantiopsida</taxon>
        <taxon>Marchantiidae</taxon>
        <taxon>Marchantiales</taxon>
        <taxon>Ricciaceae</taxon>
        <taxon>Riccia</taxon>
    </lineage>
</organism>
<keyword evidence="3" id="KW-1185">Reference proteome</keyword>
<comment type="caution">
    <text evidence="2">The sequence shown here is derived from an EMBL/GenBank/DDBJ whole genome shotgun (WGS) entry which is preliminary data.</text>
</comment>